<organism evidence="1 2">
    <name type="scientific">Microlunatus kandeliicorticis</name>
    <dbReference type="NCBI Taxonomy" id="1759536"/>
    <lineage>
        <taxon>Bacteria</taxon>
        <taxon>Bacillati</taxon>
        <taxon>Actinomycetota</taxon>
        <taxon>Actinomycetes</taxon>
        <taxon>Propionibacteriales</taxon>
        <taxon>Propionibacteriaceae</taxon>
        <taxon>Microlunatus</taxon>
    </lineage>
</organism>
<protein>
    <submittedName>
        <fullName evidence="1">Putative kinase</fullName>
    </submittedName>
</protein>
<dbReference type="Gene3D" id="3.40.50.300">
    <property type="entry name" value="P-loop containing nucleotide triphosphate hydrolases"/>
    <property type="match status" value="1"/>
</dbReference>
<comment type="caution">
    <text evidence="1">The sequence shown here is derived from an EMBL/GenBank/DDBJ whole genome shotgun (WGS) entry which is preliminary data.</text>
</comment>
<accession>A0A7W3ITY3</accession>
<dbReference type="GO" id="GO:0016301">
    <property type="term" value="F:kinase activity"/>
    <property type="evidence" value="ECO:0007669"/>
    <property type="project" value="UniProtKB-KW"/>
</dbReference>
<proteinExistence type="predicted"/>
<evidence type="ECO:0000313" key="1">
    <source>
        <dbReference type="EMBL" id="MBA8795217.1"/>
    </source>
</evidence>
<sequence length="176" mass="18851">MNEDADPPTAGRVRPLVITGGPAAGKTTCGRRLAEQRDRAAYVDADDIRQLVVAGAATLWSGPEGEAQAALGARHCSLLARSFSAAGFAVVISDVLTPATLEVYRRELPDCLVVALRISFGEARRRAATRPVHLTDDEFAWLHALTARPLEVDAVLPVDGLSVDDQVAELRRLWSG</sequence>
<keyword evidence="1" id="KW-0418">Kinase</keyword>
<dbReference type="AlphaFoldDB" id="A0A7W3ITY3"/>
<keyword evidence="1" id="KW-0808">Transferase</keyword>
<dbReference type="Proteomes" id="UP000523079">
    <property type="component" value="Unassembled WGS sequence"/>
</dbReference>
<evidence type="ECO:0000313" key="2">
    <source>
        <dbReference type="Proteomes" id="UP000523079"/>
    </source>
</evidence>
<dbReference type="RefSeq" id="WP_182560800.1">
    <property type="nucleotide sequence ID" value="NZ_JACGWT010000004.1"/>
</dbReference>
<dbReference type="EMBL" id="JACGWT010000004">
    <property type="protein sequence ID" value="MBA8795217.1"/>
    <property type="molecule type" value="Genomic_DNA"/>
</dbReference>
<name>A0A7W3ITY3_9ACTN</name>
<keyword evidence="2" id="KW-1185">Reference proteome</keyword>
<dbReference type="InterPro" id="IPR027417">
    <property type="entry name" value="P-loop_NTPase"/>
</dbReference>
<gene>
    <name evidence="1" type="ORF">FHX74_002845</name>
</gene>
<reference evidence="1 2" key="1">
    <citation type="submission" date="2020-07" db="EMBL/GenBank/DDBJ databases">
        <title>Sequencing the genomes of 1000 actinobacteria strains.</title>
        <authorList>
            <person name="Klenk H.-P."/>
        </authorList>
    </citation>
    <scope>NUCLEOTIDE SEQUENCE [LARGE SCALE GENOMIC DNA]</scope>
    <source>
        <strain evidence="1 2">DSM 100723</strain>
    </source>
</reference>
<dbReference type="SUPFAM" id="SSF52540">
    <property type="entry name" value="P-loop containing nucleoside triphosphate hydrolases"/>
    <property type="match status" value="1"/>
</dbReference>